<dbReference type="InterPro" id="IPR014347">
    <property type="entry name" value="Tautomerase/MIF_sf"/>
</dbReference>
<reference evidence="1 2" key="1">
    <citation type="submission" date="2015-07" db="EMBL/GenBank/DDBJ databases">
        <title>Whole genome sequence of Herpetosiphon geysericola DSM 7119.</title>
        <authorList>
            <person name="Hemp J."/>
            <person name="Ward L.M."/>
            <person name="Pace L.A."/>
            <person name="Fischer W.W."/>
        </authorList>
    </citation>
    <scope>NUCLEOTIDE SEQUENCE [LARGE SCALE GENOMIC DNA]</scope>
    <source>
        <strain evidence="1 2">DSM 7119</strain>
    </source>
</reference>
<sequence>MAQIKIYGLATSLNPIKAALAETIHNCMVEHFQLPANKRFQRFFPMAADDWLMPADRSSNYLIIEISCFAGRSIGAKKALIQGLFFEIAKVHGIQAQDVEITLIETPAHNWGIRGVAGDDLQLRYPVEI</sequence>
<dbReference type="SUPFAM" id="SSF55331">
    <property type="entry name" value="Tautomerase/MIF"/>
    <property type="match status" value="1"/>
</dbReference>
<dbReference type="Pfam" id="PF14552">
    <property type="entry name" value="Tautomerase_2"/>
    <property type="match status" value="1"/>
</dbReference>
<comment type="caution">
    <text evidence="1">The sequence shown here is derived from an EMBL/GenBank/DDBJ whole genome shotgun (WGS) entry which is preliminary data.</text>
</comment>
<evidence type="ECO:0000313" key="2">
    <source>
        <dbReference type="Proteomes" id="UP000050277"/>
    </source>
</evidence>
<proteinExistence type="predicted"/>
<dbReference type="AlphaFoldDB" id="A0A0N8GPQ2"/>
<organism evidence="1 2">
    <name type="scientific">Herpetosiphon geysericola</name>
    <dbReference type="NCBI Taxonomy" id="70996"/>
    <lineage>
        <taxon>Bacteria</taxon>
        <taxon>Bacillati</taxon>
        <taxon>Chloroflexota</taxon>
        <taxon>Chloroflexia</taxon>
        <taxon>Herpetosiphonales</taxon>
        <taxon>Herpetosiphonaceae</taxon>
        <taxon>Herpetosiphon</taxon>
    </lineage>
</organism>
<dbReference type="PANTHER" id="PTHR38460">
    <property type="entry name" value="TAUTOMERASE YOLI-RELATED"/>
    <property type="match status" value="1"/>
</dbReference>
<dbReference type="STRING" id="70996.SE18_23220"/>
<dbReference type="Proteomes" id="UP000050277">
    <property type="component" value="Unassembled WGS sequence"/>
</dbReference>
<dbReference type="InterPro" id="IPR037479">
    <property type="entry name" value="Tauto_MSAD"/>
</dbReference>
<protein>
    <submittedName>
        <fullName evidence="1">4-oxalocrotonate tautomerase</fullName>
    </submittedName>
</protein>
<dbReference type="OrthoDB" id="9804765at2"/>
<dbReference type="RefSeq" id="WP_054536843.1">
    <property type="nucleotide sequence ID" value="NZ_LGKP01000035.1"/>
</dbReference>
<dbReference type="Gene3D" id="3.30.429.10">
    <property type="entry name" value="Macrophage Migration Inhibitory Factor"/>
    <property type="match status" value="1"/>
</dbReference>
<gene>
    <name evidence="1" type="ORF">SE18_23220</name>
</gene>
<accession>A0A0N8GPQ2</accession>
<keyword evidence="2" id="KW-1185">Reference proteome</keyword>
<dbReference type="EMBL" id="LGKP01000035">
    <property type="protein sequence ID" value="KPL81530.1"/>
    <property type="molecule type" value="Genomic_DNA"/>
</dbReference>
<dbReference type="PANTHER" id="PTHR38460:SF1">
    <property type="entry name" value="TAUTOMERASE YOLI-RELATED"/>
    <property type="match status" value="1"/>
</dbReference>
<name>A0A0N8GPQ2_9CHLR</name>
<evidence type="ECO:0000313" key="1">
    <source>
        <dbReference type="EMBL" id="KPL81530.1"/>
    </source>
</evidence>